<sequence length="206" mass="22416">MTATLLTEDQRDCLQEIANVAMGQSADHLARLLDVFVVLSIPSVSLLTPNDIAMMLQSLQSEDGDGQELAGVCQGFIGGGIAGEALLIFNGTDYRDLATLLRYDANAGASARSELLMDTTNVLGGACLHSLAKQLDTQFSLGPPILLGEHFDLTETLKKREINWHNALVIEINYTIEDHKVNCDLLLVISENCIDGLLEKLNYLIE</sequence>
<dbReference type="SUPFAM" id="SSF103039">
    <property type="entry name" value="CheC-like"/>
    <property type="match status" value="1"/>
</dbReference>
<evidence type="ECO:0000256" key="1">
    <source>
        <dbReference type="ARBA" id="ARBA00022500"/>
    </source>
</evidence>
<organism evidence="2 3">
    <name type="scientific">Gilvimarinus japonicus</name>
    <dbReference type="NCBI Taxonomy" id="1796469"/>
    <lineage>
        <taxon>Bacteria</taxon>
        <taxon>Pseudomonadati</taxon>
        <taxon>Pseudomonadota</taxon>
        <taxon>Gammaproteobacteria</taxon>
        <taxon>Cellvibrionales</taxon>
        <taxon>Cellvibrionaceae</taxon>
        <taxon>Gilvimarinus</taxon>
    </lineage>
</organism>
<name>A0ABV7HUG7_9GAMM</name>
<keyword evidence="1" id="KW-0145">Chemotaxis</keyword>
<reference evidence="3" key="1">
    <citation type="journal article" date="2019" name="Int. J. Syst. Evol. Microbiol.">
        <title>The Global Catalogue of Microorganisms (GCM) 10K type strain sequencing project: providing services to taxonomists for standard genome sequencing and annotation.</title>
        <authorList>
            <consortium name="The Broad Institute Genomics Platform"/>
            <consortium name="The Broad Institute Genome Sequencing Center for Infectious Disease"/>
            <person name="Wu L."/>
            <person name="Ma J."/>
        </authorList>
    </citation>
    <scope>NUCLEOTIDE SEQUENCE [LARGE SCALE GENOMIC DNA]</scope>
    <source>
        <strain evidence="3">KCTC 52141</strain>
    </source>
</reference>
<dbReference type="GO" id="GO:0016301">
    <property type="term" value="F:kinase activity"/>
    <property type="evidence" value="ECO:0007669"/>
    <property type="project" value="UniProtKB-KW"/>
</dbReference>
<proteinExistence type="predicted"/>
<keyword evidence="3" id="KW-1185">Reference proteome</keyword>
<keyword evidence="2" id="KW-0808">Transferase</keyword>
<gene>
    <name evidence="2" type="ORF">ACFOEB_07320</name>
</gene>
<comment type="caution">
    <text evidence="2">The sequence shown here is derived from an EMBL/GenBank/DDBJ whole genome shotgun (WGS) entry which is preliminary data.</text>
</comment>
<dbReference type="CDD" id="cd17910">
    <property type="entry name" value="CheC_ClassII"/>
    <property type="match status" value="1"/>
</dbReference>
<dbReference type="InterPro" id="IPR028976">
    <property type="entry name" value="CheC-like_sf"/>
</dbReference>
<evidence type="ECO:0000313" key="3">
    <source>
        <dbReference type="Proteomes" id="UP001595548"/>
    </source>
</evidence>
<dbReference type="Proteomes" id="UP001595548">
    <property type="component" value="Unassembled WGS sequence"/>
</dbReference>
<protein>
    <submittedName>
        <fullName evidence="2">Histidine kinase</fullName>
    </submittedName>
</protein>
<accession>A0ABV7HUG7</accession>
<dbReference type="Gene3D" id="3.40.1550.10">
    <property type="entry name" value="CheC-like"/>
    <property type="match status" value="1"/>
</dbReference>
<dbReference type="EMBL" id="JBHRTL010000006">
    <property type="protein sequence ID" value="MFC3155007.1"/>
    <property type="molecule type" value="Genomic_DNA"/>
</dbReference>
<dbReference type="RefSeq" id="WP_339615159.1">
    <property type="nucleotide sequence ID" value="NZ_AP031500.1"/>
</dbReference>
<evidence type="ECO:0000313" key="2">
    <source>
        <dbReference type="EMBL" id="MFC3155007.1"/>
    </source>
</evidence>
<keyword evidence="2" id="KW-0418">Kinase</keyword>